<feature type="non-terminal residue" evidence="3">
    <location>
        <position position="240"/>
    </location>
</feature>
<dbReference type="EMBL" id="JAJSOF020000011">
    <property type="protein sequence ID" value="KAJ4443991.1"/>
    <property type="molecule type" value="Genomic_DNA"/>
</dbReference>
<evidence type="ECO:0000313" key="4">
    <source>
        <dbReference type="Proteomes" id="UP001148838"/>
    </source>
</evidence>
<keyword evidence="4" id="KW-1185">Reference proteome</keyword>
<dbReference type="PANTHER" id="PTHR23412">
    <property type="entry name" value="STEREOCILIN RELATED"/>
    <property type="match status" value="1"/>
</dbReference>
<accession>A0ABQ8TD19</accession>
<keyword evidence="2" id="KW-0325">Glycoprotein</keyword>
<gene>
    <name evidence="3" type="ORF">ANN_05780</name>
</gene>
<evidence type="ECO:0000256" key="2">
    <source>
        <dbReference type="ARBA" id="ARBA00023180"/>
    </source>
</evidence>
<reference evidence="3 4" key="1">
    <citation type="journal article" date="2022" name="Allergy">
        <title>Genome assembly and annotation of Periplaneta americana reveal a comprehensive cockroach allergen profile.</title>
        <authorList>
            <person name="Wang L."/>
            <person name="Xiong Q."/>
            <person name="Saelim N."/>
            <person name="Wang L."/>
            <person name="Nong W."/>
            <person name="Wan A.T."/>
            <person name="Shi M."/>
            <person name="Liu X."/>
            <person name="Cao Q."/>
            <person name="Hui J.H.L."/>
            <person name="Sookrung N."/>
            <person name="Leung T.F."/>
            <person name="Tungtrongchitr A."/>
            <person name="Tsui S.K.W."/>
        </authorList>
    </citation>
    <scope>NUCLEOTIDE SEQUENCE [LARGE SCALE GENOMIC DNA]</scope>
    <source>
        <strain evidence="3">PWHHKU_190912</strain>
    </source>
</reference>
<keyword evidence="1" id="KW-0732">Signal</keyword>
<proteinExistence type="predicted"/>
<sequence length="240" mass="25800">ECHGLTFEDVKNAGSAAEFSPSELLTLGQQDLERSLLYLGRNPVTKEQASAVWKAIIKAYGDVSAIPDMVIQQLGWIAIGISPQDISNITLNEIDTIASLGKYHGLTLEQLSALAEQVLNSWSSKEPEDYTCFDLVALQHILCGFNRSAIDKIHPAAYSEASNTLGNLKNCPMDIMRGLAKLATSSAAFGSVESWTPVQVNAIGCVLSGLEPSSIASIPPRSLEYLAPETAQCIPPQLIK</sequence>
<evidence type="ECO:0000313" key="3">
    <source>
        <dbReference type="EMBL" id="KAJ4443991.1"/>
    </source>
</evidence>
<dbReference type="PANTHER" id="PTHR23412:SF18">
    <property type="entry name" value="OTOANCORIN"/>
    <property type="match status" value="1"/>
</dbReference>
<organism evidence="3 4">
    <name type="scientific">Periplaneta americana</name>
    <name type="common">American cockroach</name>
    <name type="synonym">Blatta americana</name>
    <dbReference type="NCBI Taxonomy" id="6978"/>
    <lineage>
        <taxon>Eukaryota</taxon>
        <taxon>Metazoa</taxon>
        <taxon>Ecdysozoa</taxon>
        <taxon>Arthropoda</taxon>
        <taxon>Hexapoda</taxon>
        <taxon>Insecta</taxon>
        <taxon>Pterygota</taxon>
        <taxon>Neoptera</taxon>
        <taxon>Polyneoptera</taxon>
        <taxon>Dictyoptera</taxon>
        <taxon>Blattodea</taxon>
        <taxon>Blattoidea</taxon>
        <taxon>Blattidae</taxon>
        <taxon>Blattinae</taxon>
        <taxon>Periplaneta</taxon>
    </lineage>
</organism>
<name>A0ABQ8TD19_PERAM</name>
<protein>
    <submittedName>
        <fullName evidence="3">Uncharacterized protein</fullName>
    </submittedName>
</protein>
<dbReference type="Proteomes" id="UP001148838">
    <property type="component" value="Unassembled WGS sequence"/>
</dbReference>
<evidence type="ECO:0000256" key="1">
    <source>
        <dbReference type="ARBA" id="ARBA00022729"/>
    </source>
</evidence>
<feature type="non-terminal residue" evidence="3">
    <location>
        <position position="1"/>
    </location>
</feature>
<comment type="caution">
    <text evidence="3">The sequence shown here is derived from an EMBL/GenBank/DDBJ whole genome shotgun (WGS) entry which is preliminary data.</text>
</comment>
<dbReference type="InterPro" id="IPR026664">
    <property type="entry name" value="Stereocilin-rel"/>
</dbReference>